<name>A0A6D2IQR4_9BRAS</name>
<organism evidence="2 3">
    <name type="scientific">Microthlaspi erraticum</name>
    <dbReference type="NCBI Taxonomy" id="1685480"/>
    <lineage>
        <taxon>Eukaryota</taxon>
        <taxon>Viridiplantae</taxon>
        <taxon>Streptophyta</taxon>
        <taxon>Embryophyta</taxon>
        <taxon>Tracheophyta</taxon>
        <taxon>Spermatophyta</taxon>
        <taxon>Magnoliopsida</taxon>
        <taxon>eudicotyledons</taxon>
        <taxon>Gunneridae</taxon>
        <taxon>Pentapetalae</taxon>
        <taxon>rosids</taxon>
        <taxon>malvids</taxon>
        <taxon>Brassicales</taxon>
        <taxon>Brassicaceae</taxon>
        <taxon>Coluteocarpeae</taxon>
        <taxon>Microthlaspi</taxon>
    </lineage>
</organism>
<dbReference type="Proteomes" id="UP000467841">
    <property type="component" value="Unassembled WGS sequence"/>
</dbReference>
<sequence>MEKPPVERNRVSQPKKTWRRSTQENGYTDNRRREGVTSMNKKEQKPVIEITEEDDVKAIHARDVKKTLKVIKGSHQAKKEAAYSNEKGAGTGYSVNRRRRGQEDSRMEVVTQITREEVGKEFHPRDVTEI</sequence>
<proteinExistence type="predicted"/>
<evidence type="ECO:0000313" key="2">
    <source>
        <dbReference type="EMBL" id="CAA7030740.1"/>
    </source>
</evidence>
<comment type="caution">
    <text evidence="2">The sequence shown here is derived from an EMBL/GenBank/DDBJ whole genome shotgun (WGS) entry which is preliminary data.</text>
</comment>
<dbReference type="AlphaFoldDB" id="A0A6D2IQR4"/>
<accession>A0A6D2IQR4</accession>
<feature type="compositionally biased region" description="Basic and acidic residues" evidence="1">
    <location>
        <begin position="1"/>
        <end position="10"/>
    </location>
</feature>
<reference evidence="2" key="1">
    <citation type="submission" date="2020-01" db="EMBL/GenBank/DDBJ databases">
        <authorList>
            <person name="Mishra B."/>
        </authorList>
    </citation>
    <scope>NUCLEOTIDE SEQUENCE [LARGE SCALE GENOMIC DNA]</scope>
</reference>
<feature type="region of interest" description="Disordered" evidence="1">
    <location>
        <begin position="79"/>
        <end position="108"/>
    </location>
</feature>
<keyword evidence="3" id="KW-1185">Reference proteome</keyword>
<feature type="region of interest" description="Disordered" evidence="1">
    <location>
        <begin position="1"/>
        <end position="44"/>
    </location>
</feature>
<evidence type="ECO:0000256" key="1">
    <source>
        <dbReference type="SAM" id="MobiDB-lite"/>
    </source>
</evidence>
<feature type="compositionally biased region" description="Basic and acidic residues" evidence="1">
    <location>
        <begin position="29"/>
        <end position="44"/>
    </location>
</feature>
<gene>
    <name evidence="2" type="ORF">MERR_LOCUS17975</name>
</gene>
<dbReference type="EMBL" id="CACVBM020001097">
    <property type="protein sequence ID" value="CAA7030740.1"/>
    <property type="molecule type" value="Genomic_DNA"/>
</dbReference>
<protein>
    <submittedName>
        <fullName evidence="2">Uncharacterized protein</fullName>
    </submittedName>
</protein>
<evidence type="ECO:0000313" key="3">
    <source>
        <dbReference type="Proteomes" id="UP000467841"/>
    </source>
</evidence>